<keyword evidence="10" id="KW-1185">Reference proteome</keyword>
<evidence type="ECO:0000259" key="7">
    <source>
        <dbReference type="Pfam" id="PF03633"/>
    </source>
</evidence>
<evidence type="ECO:0000256" key="1">
    <source>
        <dbReference type="ARBA" id="ARBA00006768"/>
    </source>
</evidence>
<dbReference type="Gene3D" id="2.60.420.10">
    <property type="entry name" value="Maltose phosphorylase, domain 3"/>
    <property type="match status" value="1"/>
</dbReference>
<dbReference type="InterPro" id="IPR005196">
    <property type="entry name" value="Glyco_hydro_65_N"/>
</dbReference>
<dbReference type="Pfam" id="PF03633">
    <property type="entry name" value="Glyco_hydro_65C"/>
    <property type="match status" value="1"/>
</dbReference>
<protein>
    <recommendedName>
        <fullName evidence="11">Maltose phosphorylase</fullName>
    </recommendedName>
</protein>
<dbReference type="SUPFAM" id="SSF74650">
    <property type="entry name" value="Galactose mutarotase-like"/>
    <property type="match status" value="1"/>
</dbReference>
<dbReference type="AlphaFoldDB" id="A0A2A5RJL2"/>
<evidence type="ECO:0000256" key="3">
    <source>
        <dbReference type="ARBA" id="ARBA00022679"/>
    </source>
</evidence>
<dbReference type="Proteomes" id="UP000218181">
    <property type="component" value="Unassembled WGS sequence"/>
</dbReference>
<dbReference type="InterPro" id="IPR012341">
    <property type="entry name" value="6hp_glycosidase-like_sf"/>
</dbReference>
<comment type="similarity">
    <text evidence="1">Belongs to the glycosyl hydrolase 65 family.</text>
</comment>
<dbReference type="EMBL" id="JXJU01000009">
    <property type="protein sequence ID" value="PCR99306.1"/>
    <property type="molecule type" value="Genomic_DNA"/>
</dbReference>
<evidence type="ECO:0000313" key="9">
    <source>
        <dbReference type="EMBL" id="PCR99306.1"/>
    </source>
</evidence>
<dbReference type="OrthoDB" id="9758855at2"/>
<dbReference type="Pfam" id="PF03636">
    <property type="entry name" value="Glyco_hydro_65N"/>
    <property type="match status" value="1"/>
</dbReference>
<feature type="domain" description="Glycoside hydrolase family 65 N-terminal" evidence="8">
    <location>
        <begin position="13"/>
        <end position="161"/>
    </location>
</feature>
<dbReference type="GO" id="GO:0005975">
    <property type="term" value="P:carbohydrate metabolic process"/>
    <property type="evidence" value="ECO:0007669"/>
    <property type="project" value="InterPro"/>
</dbReference>
<gene>
    <name evidence="9" type="ORF">RT41_GL001947</name>
</gene>
<dbReference type="GO" id="GO:0030246">
    <property type="term" value="F:carbohydrate binding"/>
    <property type="evidence" value="ECO:0007669"/>
    <property type="project" value="InterPro"/>
</dbReference>
<feature type="binding site" evidence="5">
    <location>
        <begin position="303"/>
        <end position="304"/>
    </location>
    <ligand>
        <name>substrate</name>
    </ligand>
</feature>
<keyword evidence="3" id="KW-0808">Transferase</keyword>
<dbReference type="InterPro" id="IPR017045">
    <property type="entry name" value="Malt_Pase/Glycosyl_Hdrlase"/>
</dbReference>
<evidence type="ECO:0000259" key="6">
    <source>
        <dbReference type="Pfam" id="PF03632"/>
    </source>
</evidence>
<dbReference type="GO" id="GO:0016757">
    <property type="term" value="F:glycosyltransferase activity"/>
    <property type="evidence" value="ECO:0007669"/>
    <property type="project" value="UniProtKB-KW"/>
</dbReference>
<sequence>MKNFILSLDDLGNQEQGNIETLFAQANGFLGVRASLPIPVRASNPGSFVNGYYETHPIIYGETAYGYAKNHETIVKLFDFKSMEIKIGEEKLTKLMQQSIECDLMNGVLHECYEYTTVSGLQARLEIESFASHANRSVYAQKIKISPLNFSGPIEIKKKAKLIQPTGNAEFDPRVREASTKLLVNANQIVTPNSSLSLFTAFDSIDTKVQLDKNENFEFTQIYQMARQNHFETVEYEQLKAEQEVIFAEFWDKSDIQIEGDEELQKGIRVNLYHLFNSAGRDGKTNFAAKGLTGEGYEGHYFWDTEMYLLPFFIYTQPEIAKELLSYRLSILPQALERAKELDFDGALFAWRTQSGNETSAYYPAGTAQLHINGDIAYAFQLYDQVTGDEEFIAKSREVIYNTARFWLSYGFMSKRGFEIHEVTGPDEYTALVNNNYYTNKMAQNNLAYASELAERFSEHLYERENWKNASEAMFFGYDEARKLTKQDDSFLDKEPWPFNETPKENYPLLLHYHPMKIYKHQVLKQADTILAHMIYPEPEEQIKRDFDFYEPLTTHDSSLSRAIHGVVASRLGRPNEAYRFFADSATMDLSDMQGNAAHGIHAANMGGSWLGLVYGFAGLQIEGNELKFKNHLPEQITRLSFKVHFQGKSYHVDFKKQ</sequence>
<evidence type="ECO:0000256" key="2">
    <source>
        <dbReference type="ARBA" id="ARBA00022676"/>
    </source>
</evidence>
<name>A0A2A5RJL2_9LACT</name>
<evidence type="ECO:0000259" key="8">
    <source>
        <dbReference type="Pfam" id="PF03636"/>
    </source>
</evidence>
<dbReference type="PANTHER" id="PTHR11051">
    <property type="entry name" value="GLYCOSYL HYDROLASE-RELATED"/>
    <property type="match status" value="1"/>
</dbReference>
<dbReference type="InterPro" id="IPR005194">
    <property type="entry name" value="Glyco_hydro_65_C"/>
</dbReference>
<comment type="caution">
    <text evidence="9">The sequence shown here is derived from an EMBL/GenBank/DDBJ whole genome shotgun (WGS) entry which is preliminary data.</text>
</comment>
<dbReference type="PIRSF" id="PIRSF036289">
    <property type="entry name" value="Glycosyl_hydrolase_malt_phosph"/>
    <property type="match status" value="1"/>
</dbReference>
<dbReference type="Gene3D" id="1.50.10.10">
    <property type="match status" value="1"/>
</dbReference>
<keyword evidence="2" id="KW-0328">Glycosyltransferase</keyword>
<dbReference type="GO" id="GO:0004553">
    <property type="term" value="F:hydrolase activity, hydrolyzing O-glycosyl compounds"/>
    <property type="evidence" value="ECO:0007669"/>
    <property type="project" value="TreeGrafter"/>
</dbReference>
<dbReference type="SUPFAM" id="SSF48208">
    <property type="entry name" value="Six-hairpin glycosidases"/>
    <property type="match status" value="1"/>
</dbReference>
<evidence type="ECO:0008006" key="11">
    <source>
        <dbReference type="Google" id="ProtNLM"/>
    </source>
</evidence>
<dbReference type="PANTHER" id="PTHR11051:SF8">
    <property type="entry name" value="PROTEIN-GLUCOSYLGALACTOSYLHYDROXYLYSINE GLUCOSIDASE"/>
    <property type="match status" value="1"/>
</dbReference>
<feature type="domain" description="Glycoside hydrolase family 65 central catalytic" evidence="6">
    <location>
        <begin position="269"/>
        <end position="610"/>
    </location>
</feature>
<feature type="domain" description="Glycoside hydrolase family 65 C-terminal" evidence="7">
    <location>
        <begin position="621"/>
        <end position="655"/>
    </location>
</feature>
<evidence type="ECO:0000256" key="4">
    <source>
        <dbReference type="PIRSR" id="PIRSR036289-50"/>
    </source>
</evidence>
<dbReference type="InterPro" id="IPR005195">
    <property type="entry name" value="Glyco_hydro_65_M"/>
</dbReference>
<proteinExistence type="inferred from homology"/>
<dbReference type="Gene3D" id="2.70.98.40">
    <property type="entry name" value="Glycoside hydrolase, family 65, N-terminal domain"/>
    <property type="match status" value="1"/>
</dbReference>
<dbReference type="RefSeq" id="WP_096818603.1">
    <property type="nucleotide sequence ID" value="NZ_JXJU01000009.1"/>
</dbReference>
<dbReference type="InterPro" id="IPR037018">
    <property type="entry name" value="GH65_N"/>
</dbReference>
<dbReference type="InterPro" id="IPR008928">
    <property type="entry name" value="6-hairpin_glycosidase_sf"/>
</dbReference>
<feature type="active site" description="Proton donor" evidence="4">
    <location>
        <position position="428"/>
    </location>
</feature>
<dbReference type="InterPro" id="IPR011013">
    <property type="entry name" value="Gal_mutarotase_sf_dom"/>
</dbReference>
<accession>A0A2A5RJL2</accession>
<organism evidence="9 10">
    <name type="scientific">Lactococcus fujiensis JCM 16395</name>
    <dbReference type="NCBI Taxonomy" id="1291764"/>
    <lineage>
        <taxon>Bacteria</taxon>
        <taxon>Bacillati</taxon>
        <taxon>Bacillota</taxon>
        <taxon>Bacilli</taxon>
        <taxon>Lactobacillales</taxon>
        <taxon>Streptococcaceae</taxon>
        <taxon>Lactococcus</taxon>
    </lineage>
</organism>
<evidence type="ECO:0000313" key="10">
    <source>
        <dbReference type="Proteomes" id="UP000218181"/>
    </source>
</evidence>
<dbReference type="STRING" id="1291764.GCA_001311235_01377"/>
<evidence type="ECO:0000256" key="5">
    <source>
        <dbReference type="PIRSR" id="PIRSR036289-51"/>
    </source>
</evidence>
<dbReference type="Pfam" id="PF03632">
    <property type="entry name" value="Glyco_hydro_65m"/>
    <property type="match status" value="1"/>
</dbReference>
<feature type="binding site" evidence="5">
    <location>
        <begin position="525"/>
        <end position="526"/>
    </location>
    <ligand>
        <name>substrate</name>
    </ligand>
</feature>
<reference evidence="9 10" key="1">
    <citation type="submission" date="2014-12" db="EMBL/GenBank/DDBJ databases">
        <title>Draft genome sequences of 10 type strains of Lactococcus.</title>
        <authorList>
            <person name="Sun Z."/>
            <person name="Zhong Z."/>
            <person name="Liu W."/>
            <person name="Zhang W."/>
            <person name="Zhang H."/>
        </authorList>
    </citation>
    <scope>NUCLEOTIDE SEQUENCE [LARGE SCALE GENOMIC DNA]</scope>
    <source>
        <strain evidence="9 10">JCM 16395</strain>
    </source>
</reference>